<proteinExistence type="predicted"/>
<name>A0AAD3S814_NEPGR</name>
<reference evidence="2" key="1">
    <citation type="submission" date="2023-05" db="EMBL/GenBank/DDBJ databases">
        <title>Nepenthes gracilis genome sequencing.</title>
        <authorList>
            <person name="Fukushima K."/>
        </authorList>
    </citation>
    <scope>NUCLEOTIDE SEQUENCE</scope>
    <source>
        <strain evidence="2">SING2019-196</strain>
    </source>
</reference>
<dbReference type="EMBL" id="BSYO01000006">
    <property type="protein sequence ID" value="GMH06185.1"/>
    <property type="molecule type" value="Genomic_DNA"/>
</dbReference>
<sequence length="94" mass="10383">MIQVGWPMPLPISSASATWHFHNASNQRHTLHGSNMAIHNASEGAANKGESYFLLLVRKHSAMMGFTGQDQDDKDSKFVHPVKETSINTTPLHS</sequence>
<dbReference type="AlphaFoldDB" id="A0AAD3S814"/>
<organism evidence="2 3">
    <name type="scientific">Nepenthes gracilis</name>
    <name type="common">Slender pitcher plant</name>
    <dbReference type="NCBI Taxonomy" id="150966"/>
    <lineage>
        <taxon>Eukaryota</taxon>
        <taxon>Viridiplantae</taxon>
        <taxon>Streptophyta</taxon>
        <taxon>Embryophyta</taxon>
        <taxon>Tracheophyta</taxon>
        <taxon>Spermatophyta</taxon>
        <taxon>Magnoliopsida</taxon>
        <taxon>eudicotyledons</taxon>
        <taxon>Gunneridae</taxon>
        <taxon>Pentapetalae</taxon>
        <taxon>Caryophyllales</taxon>
        <taxon>Nepenthaceae</taxon>
        <taxon>Nepenthes</taxon>
    </lineage>
</organism>
<keyword evidence="3" id="KW-1185">Reference proteome</keyword>
<feature type="compositionally biased region" description="Basic and acidic residues" evidence="1">
    <location>
        <begin position="74"/>
        <end position="83"/>
    </location>
</feature>
<accession>A0AAD3S814</accession>
<feature type="region of interest" description="Disordered" evidence="1">
    <location>
        <begin position="66"/>
        <end position="94"/>
    </location>
</feature>
<evidence type="ECO:0000313" key="2">
    <source>
        <dbReference type="EMBL" id="GMH06185.1"/>
    </source>
</evidence>
<dbReference type="Proteomes" id="UP001279734">
    <property type="component" value="Unassembled WGS sequence"/>
</dbReference>
<feature type="compositionally biased region" description="Polar residues" evidence="1">
    <location>
        <begin position="85"/>
        <end position="94"/>
    </location>
</feature>
<gene>
    <name evidence="2" type="ORF">Nepgr_008025</name>
</gene>
<evidence type="ECO:0000313" key="3">
    <source>
        <dbReference type="Proteomes" id="UP001279734"/>
    </source>
</evidence>
<protein>
    <submittedName>
        <fullName evidence="2">Uncharacterized protein</fullName>
    </submittedName>
</protein>
<comment type="caution">
    <text evidence="2">The sequence shown here is derived from an EMBL/GenBank/DDBJ whole genome shotgun (WGS) entry which is preliminary data.</text>
</comment>
<evidence type="ECO:0000256" key="1">
    <source>
        <dbReference type="SAM" id="MobiDB-lite"/>
    </source>
</evidence>